<dbReference type="EMBL" id="PJRP01000003">
    <property type="protein sequence ID" value="PLQ01023.1"/>
    <property type="molecule type" value="Genomic_DNA"/>
</dbReference>
<dbReference type="AlphaFoldDB" id="A0A2N5CFN4"/>
<dbReference type="Gene3D" id="3.40.1440.10">
    <property type="entry name" value="GIY-YIG endonuclease"/>
    <property type="match status" value="1"/>
</dbReference>
<comment type="similarity">
    <text evidence="1">Belongs to the UPF0213 family.</text>
</comment>
<feature type="domain" description="GIY-YIG" evidence="2">
    <location>
        <begin position="25"/>
        <end position="100"/>
    </location>
</feature>
<reference evidence="3 4" key="1">
    <citation type="submission" date="2017-12" db="EMBL/GenBank/DDBJ databases">
        <title>Genome sequence of the active heterotrophic nitrifier-denitrifier, Cupriavidus pauculus UM1.</title>
        <authorList>
            <person name="Putonti C."/>
            <person name="Castignetti D."/>
        </authorList>
    </citation>
    <scope>NUCLEOTIDE SEQUENCE [LARGE SCALE GENOMIC DNA]</scope>
    <source>
        <strain evidence="3 4">UM1</strain>
    </source>
</reference>
<dbReference type="InterPro" id="IPR035901">
    <property type="entry name" value="GIY-YIG_endonuc_sf"/>
</dbReference>
<organism evidence="3 4">
    <name type="scientific">Cupriavidus pauculus</name>
    <dbReference type="NCBI Taxonomy" id="82633"/>
    <lineage>
        <taxon>Bacteria</taxon>
        <taxon>Pseudomonadati</taxon>
        <taxon>Pseudomonadota</taxon>
        <taxon>Betaproteobacteria</taxon>
        <taxon>Burkholderiales</taxon>
        <taxon>Burkholderiaceae</taxon>
        <taxon>Cupriavidus</taxon>
    </lineage>
</organism>
<dbReference type="PANTHER" id="PTHR34477">
    <property type="entry name" value="UPF0213 PROTEIN YHBQ"/>
    <property type="match status" value="1"/>
</dbReference>
<name>A0A2N5CFN4_9BURK</name>
<dbReference type="Proteomes" id="UP000234341">
    <property type="component" value="Unassembled WGS sequence"/>
</dbReference>
<dbReference type="InterPro" id="IPR000305">
    <property type="entry name" value="GIY-YIG_endonuc"/>
</dbReference>
<dbReference type="OrthoDB" id="9797095at2"/>
<evidence type="ECO:0000313" key="4">
    <source>
        <dbReference type="Proteomes" id="UP000234341"/>
    </source>
</evidence>
<evidence type="ECO:0000313" key="3">
    <source>
        <dbReference type="EMBL" id="PLQ01023.1"/>
    </source>
</evidence>
<dbReference type="STRING" id="82633.GCA_000974605_01523"/>
<evidence type="ECO:0000256" key="1">
    <source>
        <dbReference type="ARBA" id="ARBA00007435"/>
    </source>
</evidence>
<dbReference type="PANTHER" id="PTHR34477:SF1">
    <property type="entry name" value="UPF0213 PROTEIN YHBQ"/>
    <property type="match status" value="1"/>
</dbReference>
<dbReference type="PROSITE" id="PS50164">
    <property type="entry name" value="GIY_YIG"/>
    <property type="match status" value="1"/>
</dbReference>
<comment type="caution">
    <text evidence="3">The sequence shown here is derived from an EMBL/GenBank/DDBJ whole genome shotgun (WGS) entry which is preliminary data.</text>
</comment>
<evidence type="ECO:0000259" key="2">
    <source>
        <dbReference type="PROSITE" id="PS50164"/>
    </source>
</evidence>
<dbReference type="SUPFAM" id="SSF82771">
    <property type="entry name" value="GIY-YIG endonuclease"/>
    <property type="match status" value="1"/>
</dbReference>
<sequence length="112" mass="12322">MTADTNASDDASPAVDIDANTDFDTAWFLYLLECEGNSIYTGVTTDVQRRYAQHVAGTGAKYTRARKPIRLLGWMVFPNKSEALKAEIRTKRMTAGQKRAMCATLQQADGNG</sequence>
<accession>A0A2N5CFN4</accession>
<protein>
    <submittedName>
        <fullName evidence="3">GIY-YIG nuclease family protein</fullName>
    </submittedName>
</protein>
<gene>
    <name evidence="3" type="ORF">CYJ10_11120</name>
</gene>
<dbReference type="InterPro" id="IPR050190">
    <property type="entry name" value="UPF0213_domain"/>
</dbReference>
<dbReference type="Pfam" id="PF01541">
    <property type="entry name" value="GIY-YIG"/>
    <property type="match status" value="1"/>
</dbReference>
<dbReference type="CDD" id="cd10456">
    <property type="entry name" value="GIY-YIG_UPF0213"/>
    <property type="match status" value="1"/>
</dbReference>
<proteinExistence type="inferred from homology"/>